<dbReference type="RefSeq" id="WP_290266433.1">
    <property type="nucleotide sequence ID" value="NZ_JAUFQQ010000005.1"/>
</dbReference>
<comment type="caution">
    <text evidence="2">The sequence shown here is derived from an EMBL/GenBank/DDBJ whole genome shotgun (WGS) entry which is preliminary data.</text>
</comment>
<reference evidence="2 3" key="1">
    <citation type="submission" date="2024-09" db="EMBL/GenBank/DDBJ databases">
        <authorList>
            <person name="Sun Q."/>
            <person name="Mori K."/>
        </authorList>
    </citation>
    <scope>NUCLEOTIDE SEQUENCE [LARGE SCALE GENOMIC DNA]</scope>
    <source>
        <strain evidence="2 3">CECT 7908</strain>
    </source>
</reference>
<dbReference type="EMBL" id="JBHMEX010000045">
    <property type="protein sequence ID" value="MFB9065333.1"/>
    <property type="molecule type" value="Genomic_DNA"/>
</dbReference>
<organism evidence="2 3">
    <name type="scientific">Flavobacterium branchiarum</name>
    <dbReference type="NCBI Taxonomy" id="1114870"/>
    <lineage>
        <taxon>Bacteria</taxon>
        <taxon>Pseudomonadati</taxon>
        <taxon>Bacteroidota</taxon>
        <taxon>Flavobacteriia</taxon>
        <taxon>Flavobacteriales</taxon>
        <taxon>Flavobacteriaceae</taxon>
        <taxon>Flavobacterium</taxon>
    </lineage>
</organism>
<proteinExistence type="predicted"/>
<name>A0ABV5FP55_9FLAO</name>
<sequence length="301" mass="34336">MCKITFEEYKSAIKSKYQSYKLEDPTGILLNPSPAQLRNLCLMLFDNSLSINDDNSLRVFLNVKEGEDLRRAIAKFEIAKFRPIISFLIGDKDSDNTARIELAAILVDFEKRPYNKFLKEEVIAKKSKTILEVPVQSAIKEETVVDLTTEIQPKAFVGNSTNFTVRGKPKPKIVYLVLTFSLVIFMAGLVVWNLYNVRDCMVWSVDHYEVVSCDEIANSKALFGAIVLKKEDGIISKFKKIKVCDTTSFFKMGKPCVWYGKSFDGSYECFTAPGLHPETEKTLKPITQYIIERHILKKKEN</sequence>
<dbReference type="Proteomes" id="UP001589589">
    <property type="component" value="Unassembled WGS sequence"/>
</dbReference>
<accession>A0ABV5FP55</accession>
<evidence type="ECO:0000256" key="1">
    <source>
        <dbReference type="SAM" id="Phobius"/>
    </source>
</evidence>
<evidence type="ECO:0000313" key="2">
    <source>
        <dbReference type="EMBL" id="MFB9065333.1"/>
    </source>
</evidence>
<evidence type="ECO:0000313" key="3">
    <source>
        <dbReference type="Proteomes" id="UP001589589"/>
    </source>
</evidence>
<keyword evidence="1" id="KW-1133">Transmembrane helix</keyword>
<protein>
    <submittedName>
        <fullName evidence="2">Uncharacterized protein</fullName>
    </submittedName>
</protein>
<feature type="transmembrane region" description="Helical" evidence="1">
    <location>
        <begin position="173"/>
        <end position="195"/>
    </location>
</feature>
<keyword evidence="3" id="KW-1185">Reference proteome</keyword>
<keyword evidence="1" id="KW-0472">Membrane</keyword>
<gene>
    <name evidence="2" type="ORF">ACFFUQ_15010</name>
</gene>
<keyword evidence="1" id="KW-0812">Transmembrane</keyword>